<protein>
    <recommendedName>
        <fullName evidence="7">ATP-grasp domain-containing protein</fullName>
    </recommendedName>
</protein>
<evidence type="ECO:0000259" key="7">
    <source>
        <dbReference type="PROSITE" id="PS50975"/>
    </source>
</evidence>
<evidence type="ECO:0000256" key="1">
    <source>
        <dbReference type="ARBA" id="ARBA00001936"/>
    </source>
</evidence>
<feature type="region of interest" description="Disordered" evidence="6">
    <location>
        <begin position="1"/>
        <end position="35"/>
    </location>
</feature>
<dbReference type="PANTHER" id="PTHR21621">
    <property type="entry name" value="RIBOSOMAL PROTEIN S6 MODIFICATION PROTEIN"/>
    <property type="match status" value="1"/>
</dbReference>
<dbReference type="GO" id="GO:0009432">
    <property type="term" value="P:SOS response"/>
    <property type="evidence" value="ECO:0007669"/>
    <property type="project" value="TreeGrafter"/>
</dbReference>
<evidence type="ECO:0000256" key="3">
    <source>
        <dbReference type="ARBA" id="ARBA00022741"/>
    </source>
</evidence>
<keyword evidence="4 5" id="KW-0067">ATP-binding</keyword>
<feature type="domain" description="ATP-grasp" evidence="7">
    <location>
        <begin position="125"/>
        <end position="381"/>
    </location>
</feature>
<dbReference type="Pfam" id="PF01071">
    <property type="entry name" value="GARS_A"/>
    <property type="match status" value="1"/>
</dbReference>
<dbReference type="InterPro" id="IPR020561">
    <property type="entry name" value="PRibGlycinamid_synth_ATP-grasp"/>
</dbReference>
<dbReference type="PROSITE" id="PS50975">
    <property type="entry name" value="ATP_GRASP"/>
    <property type="match status" value="1"/>
</dbReference>
<dbReference type="GO" id="GO:0005737">
    <property type="term" value="C:cytoplasm"/>
    <property type="evidence" value="ECO:0007669"/>
    <property type="project" value="TreeGrafter"/>
</dbReference>
<evidence type="ECO:0000256" key="5">
    <source>
        <dbReference type="PROSITE-ProRule" id="PRU00409"/>
    </source>
</evidence>
<organism evidence="8 9">
    <name type="scientific">Nesterenkonia alkaliphila</name>
    <dbReference type="NCBI Taxonomy" id="1463631"/>
    <lineage>
        <taxon>Bacteria</taxon>
        <taxon>Bacillati</taxon>
        <taxon>Actinomycetota</taxon>
        <taxon>Actinomycetes</taxon>
        <taxon>Micrococcales</taxon>
        <taxon>Micrococcaceae</taxon>
        <taxon>Nesterenkonia</taxon>
    </lineage>
</organism>
<dbReference type="AlphaFoldDB" id="A0A7K1UIK3"/>
<name>A0A7K1UIK3_9MICC</name>
<sequence>MPETYFPIPGGARRGAAVPPPPPPPGVPGGRPAIELGESPSATVRFIAEHVEPQYGQLRRWSSTLPHHELLQRAARRKRMTIKKITESNQLFFLSGVLVGGTDGVITSLVSHQARRVSRSKAMTKRYLSSAEVPTPKGKAINPTDFSRAVKYMKAQGKQVAVKPSSGRASKGITVNVTREHQLRTAWQSAMAARSATSESRYLIVIEEYTPGLDVRCYVVGGQVVGAVARLPLYVVGDGISTVGKLADDEIARRKPNEYLKPRQPEITDSFLARMDLTRDSVLPAGRLQFLTPIADTARGGGIAVDVLDLLSDELKELAVDGLWAIPGLGAAAVDLLVPDLGTAEGAVVLEVNPYANIMQFHYPSYGEPRKVNDAIMEEILERASR</sequence>
<feature type="compositionally biased region" description="Pro residues" evidence="6">
    <location>
        <begin position="18"/>
        <end position="27"/>
    </location>
</feature>
<accession>A0A7K1UIK3</accession>
<gene>
    <name evidence="8" type="ORF">GNZ21_08065</name>
</gene>
<dbReference type="GO" id="GO:0005524">
    <property type="term" value="F:ATP binding"/>
    <property type="evidence" value="ECO:0007669"/>
    <property type="project" value="UniProtKB-UniRule"/>
</dbReference>
<dbReference type="GO" id="GO:0046872">
    <property type="term" value="F:metal ion binding"/>
    <property type="evidence" value="ECO:0007669"/>
    <property type="project" value="InterPro"/>
</dbReference>
<evidence type="ECO:0000256" key="6">
    <source>
        <dbReference type="SAM" id="MobiDB-lite"/>
    </source>
</evidence>
<evidence type="ECO:0000256" key="4">
    <source>
        <dbReference type="ARBA" id="ARBA00022840"/>
    </source>
</evidence>
<evidence type="ECO:0000256" key="2">
    <source>
        <dbReference type="ARBA" id="ARBA00022598"/>
    </source>
</evidence>
<keyword evidence="3 5" id="KW-0547">Nucleotide-binding</keyword>
<dbReference type="Proteomes" id="UP000460157">
    <property type="component" value="Unassembled WGS sequence"/>
</dbReference>
<dbReference type="RefSeq" id="WP_157323137.1">
    <property type="nucleotide sequence ID" value="NZ_BMFX01000011.1"/>
</dbReference>
<evidence type="ECO:0000313" key="8">
    <source>
        <dbReference type="EMBL" id="MVT26310.1"/>
    </source>
</evidence>
<dbReference type="PANTHER" id="PTHR21621:SF0">
    <property type="entry name" value="BETA-CITRYLGLUTAMATE SYNTHASE B-RELATED"/>
    <property type="match status" value="1"/>
</dbReference>
<dbReference type="SUPFAM" id="SSF56059">
    <property type="entry name" value="Glutathione synthetase ATP-binding domain-like"/>
    <property type="match status" value="1"/>
</dbReference>
<comment type="cofactor">
    <cofactor evidence="1">
        <name>Mn(2+)</name>
        <dbReference type="ChEBI" id="CHEBI:29035"/>
    </cofactor>
</comment>
<dbReference type="OrthoDB" id="4960897at2"/>
<comment type="caution">
    <text evidence="8">The sequence shown here is derived from an EMBL/GenBank/DDBJ whole genome shotgun (WGS) entry which is preliminary data.</text>
</comment>
<dbReference type="GO" id="GO:0018169">
    <property type="term" value="F:ribosomal S6-glutamic acid ligase activity"/>
    <property type="evidence" value="ECO:0007669"/>
    <property type="project" value="TreeGrafter"/>
</dbReference>
<dbReference type="Gene3D" id="3.30.470.20">
    <property type="entry name" value="ATP-grasp fold, B domain"/>
    <property type="match status" value="2"/>
</dbReference>
<keyword evidence="2" id="KW-0436">Ligase</keyword>
<feature type="compositionally biased region" description="Low complexity" evidence="6">
    <location>
        <begin position="7"/>
        <end position="17"/>
    </location>
</feature>
<proteinExistence type="predicted"/>
<evidence type="ECO:0000313" key="9">
    <source>
        <dbReference type="Proteomes" id="UP000460157"/>
    </source>
</evidence>
<reference evidence="8 9" key="1">
    <citation type="submission" date="2019-12" db="EMBL/GenBank/DDBJ databases">
        <title>Nesterenkonia muleiensis sp. nov., a novel actinobacterium isolated from sap of Populus euphratica.</title>
        <authorList>
            <person name="Wang R."/>
        </authorList>
    </citation>
    <scope>NUCLEOTIDE SEQUENCE [LARGE SCALE GENOMIC DNA]</scope>
    <source>
        <strain evidence="8 9">F10</strain>
    </source>
</reference>
<dbReference type="EMBL" id="WRPM01000059">
    <property type="protein sequence ID" value="MVT26310.1"/>
    <property type="molecule type" value="Genomic_DNA"/>
</dbReference>
<dbReference type="InterPro" id="IPR011761">
    <property type="entry name" value="ATP-grasp"/>
</dbReference>
<keyword evidence="9" id="KW-1185">Reference proteome</keyword>